<evidence type="ECO:0000256" key="6">
    <source>
        <dbReference type="ARBA" id="ARBA00023136"/>
    </source>
</evidence>
<evidence type="ECO:0000256" key="1">
    <source>
        <dbReference type="ARBA" id="ARBA00004651"/>
    </source>
</evidence>
<evidence type="ECO:0000256" key="2">
    <source>
        <dbReference type="ARBA" id="ARBA00022448"/>
    </source>
</evidence>
<evidence type="ECO:0000313" key="9">
    <source>
        <dbReference type="EMBL" id="SBW10052.1"/>
    </source>
</evidence>
<dbReference type="PANTHER" id="PTHR23513:SF11">
    <property type="entry name" value="STAPHYLOFERRIN A TRANSPORTER"/>
    <property type="match status" value="1"/>
</dbReference>
<dbReference type="Gene3D" id="1.20.1250.20">
    <property type="entry name" value="MFS general substrate transporter like domains"/>
    <property type="match status" value="1"/>
</dbReference>
<keyword evidence="5 7" id="KW-1133">Transmembrane helix</keyword>
<feature type="transmembrane region" description="Helical" evidence="7">
    <location>
        <begin position="159"/>
        <end position="179"/>
    </location>
</feature>
<feature type="transmembrane region" description="Helical" evidence="7">
    <location>
        <begin position="279"/>
        <end position="298"/>
    </location>
</feature>
<dbReference type="EMBL" id="FLUQ01000006">
    <property type="protein sequence ID" value="SBW10052.1"/>
    <property type="molecule type" value="Genomic_DNA"/>
</dbReference>
<dbReference type="InterPro" id="IPR020846">
    <property type="entry name" value="MFS_dom"/>
</dbReference>
<reference evidence="9" key="1">
    <citation type="submission" date="2016-04" db="EMBL/GenBank/DDBJ databases">
        <authorList>
            <person name="Evans L.H."/>
            <person name="Alamgir A."/>
            <person name="Owens N."/>
            <person name="Weber N.D."/>
            <person name="Virtaneva K."/>
            <person name="Barbian K."/>
            <person name="Babar A."/>
            <person name="Rosenke K."/>
        </authorList>
    </citation>
    <scope>NUCLEOTIDE SEQUENCE</scope>
    <source>
        <strain evidence="9">86</strain>
    </source>
</reference>
<evidence type="ECO:0000259" key="8">
    <source>
        <dbReference type="PROSITE" id="PS50850"/>
    </source>
</evidence>
<evidence type="ECO:0000256" key="3">
    <source>
        <dbReference type="ARBA" id="ARBA00022475"/>
    </source>
</evidence>
<dbReference type="CDD" id="cd06173">
    <property type="entry name" value="MFS_MefA_like"/>
    <property type="match status" value="1"/>
</dbReference>
<dbReference type="Pfam" id="PF05977">
    <property type="entry name" value="MFS_3"/>
    <property type="match status" value="1"/>
</dbReference>
<name>A0A212KEI7_9DELT</name>
<keyword evidence="3" id="KW-1003">Cell membrane</keyword>
<organism evidence="9">
    <name type="scientific">uncultured delta proteobacterium</name>
    <dbReference type="NCBI Taxonomy" id="34034"/>
    <lineage>
        <taxon>Bacteria</taxon>
        <taxon>Deltaproteobacteria</taxon>
        <taxon>environmental samples</taxon>
    </lineage>
</organism>
<dbReference type="PROSITE" id="PS50850">
    <property type="entry name" value="MFS"/>
    <property type="match status" value="1"/>
</dbReference>
<feature type="transmembrane region" description="Helical" evidence="7">
    <location>
        <begin position="104"/>
        <end position="124"/>
    </location>
</feature>
<keyword evidence="2" id="KW-0813">Transport</keyword>
<dbReference type="GO" id="GO:0022857">
    <property type="term" value="F:transmembrane transporter activity"/>
    <property type="evidence" value="ECO:0007669"/>
    <property type="project" value="InterPro"/>
</dbReference>
<evidence type="ECO:0000256" key="4">
    <source>
        <dbReference type="ARBA" id="ARBA00022692"/>
    </source>
</evidence>
<evidence type="ECO:0000256" key="5">
    <source>
        <dbReference type="ARBA" id="ARBA00022989"/>
    </source>
</evidence>
<dbReference type="PANTHER" id="PTHR23513">
    <property type="entry name" value="INTEGRAL MEMBRANE EFFLUX PROTEIN-RELATED"/>
    <property type="match status" value="1"/>
</dbReference>
<comment type="subcellular location">
    <subcellularLocation>
        <location evidence="1">Cell membrane</location>
        <topology evidence="1">Multi-pass membrane protein</topology>
    </subcellularLocation>
</comment>
<sequence>MFLDRYDLRAVLMGTQIAMILHSLAIAFMLYTGTVTYTAILFLSFLLGIITAVDMPARQASITQMIDHPSQLQSALSLQSGSFNLARLLGPSVAGFIINAAGEMACFVLNAVAHLAVLYAFWIMRLPERKKSSRDMRVIDSLKEGLNYMWKVTPIRLCILYNYVFCFLALPYVVLMPLFVTDVLDGDSRHLGFMMGGIGIGALAGAMFIAFRVSASRLPAHIWHMQTLFGAALIAYGLVTDWLVALALAPVLGFSLVSSLVSNNSLIQAIVDEDKRGRVLSYYSFGLLGFGPLGALLAGKFADHMDARTALVVCAVMSLIVGIMHALRQKAYDASVPEILREKGLL</sequence>
<proteinExistence type="predicted"/>
<accession>A0A212KEI7</accession>
<keyword evidence="6 7" id="KW-0472">Membrane</keyword>
<dbReference type="AlphaFoldDB" id="A0A212KEI7"/>
<dbReference type="GO" id="GO:0005886">
    <property type="term" value="C:plasma membrane"/>
    <property type="evidence" value="ECO:0007669"/>
    <property type="project" value="UniProtKB-SubCell"/>
</dbReference>
<protein>
    <recommendedName>
        <fullName evidence="8">Major facilitator superfamily (MFS) profile domain-containing protein</fullName>
    </recommendedName>
</protein>
<gene>
    <name evidence="9" type="ORF">KL86DPRO_60012</name>
</gene>
<feature type="domain" description="Major facilitator superfamily (MFS) profile" evidence="8">
    <location>
        <begin position="1"/>
        <end position="128"/>
    </location>
</feature>
<dbReference type="InterPro" id="IPR010290">
    <property type="entry name" value="TM_effector"/>
</dbReference>
<feature type="transmembrane region" description="Helical" evidence="7">
    <location>
        <begin position="222"/>
        <end position="239"/>
    </location>
</feature>
<dbReference type="SUPFAM" id="SSF103473">
    <property type="entry name" value="MFS general substrate transporter"/>
    <property type="match status" value="1"/>
</dbReference>
<dbReference type="InterPro" id="IPR036259">
    <property type="entry name" value="MFS_trans_sf"/>
</dbReference>
<feature type="transmembrane region" description="Helical" evidence="7">
    <location>
        <begin position="310"/>
        <end position="327"/>
    </location>
</feature>
<feature type="transmembrane region" description="Helical" evidence="7">
    <location>
        <begin position="12"/>
        <end position="31"/>
    </location>
</feature>
<keyword evidence="4 7" id="KW-0812">Transmembrane</keyword>
<evidence type="ECO:0000256" key="7">
    <source>
        <dbReference type="SAM" id="Phobius"/>
    </source>
</evidence>
<feature type="transmembrane region" description="Helical" evidence="7">
    <location>
        <begin position="191"/>
        <end position="210"/>
    </location>
</feature>
<feature type="transmembrane region" description="Helical" evidence="7">
    <location>
        <begin position="245"/>
        <end position="267"/>
    </location>
</feature>